<reference evidence="1 2" key="1">
    <citation type="submission" date="2023-01" db="EMBL/GenBank/DDBJ databases">
        <title>Novel diversity within Roseofilum (Cyanobacteria; Desertifilaceae) from marine benthic mats with descriptions of four novel species.</title>
        <authorList>
            <person name="Wang Y."/>
            <person name="Berthold D.E."/>
            <person name="Hu J."/>
            <person name="Lefler F.W."/>
            <person name="Laughinghouse H.D. IV."/>
        </authorList>
    </citation>
    <scope>NUCLEOTIDE SEQUENCE [LARGE SCALE GENOMIC DNA]</scope>
    <source>
        <strain evidence="1 2">BLCC-M114</strain>
    </source>
</reference>
<evidence type="ECO:0000313" key="1">
    <source>
        <dbReference type="EMBL" id="MDJ1174838.1"/>
    </source>
</evidence>
<proteinExistence type="predicted"/>
<protein>
    <recommendedName>
        <fullName evidence="3">Flagellar assembly protein H</fullName>
    </recommendedName>
</protein>
<dbReference type="PRINTS" id="PR01003">
    <property type="entry name" value="FLGFLIH"/>
</dbReference>
<evidence type="ECO:0000313" key="2">
    <source>
        <dbReference type="Proteomes" id="UP001235849"/>
    </source>
</evidence>
<sequence>MTRQPHDQFAKQYLKELLEPLGTVEISREISGETLQIDLIFQPSPEPPSNPPALGLLSQLAAKPCLLEPYRNCPSHSEIRSCILKLFYVHGELQRQAKREKPTLEEQQLPQLWILTPTASKKLLEELGAKENTEYGYTGVYRLAQINQTGIIAINQLPEIPETLWLRMLGKGGTQKRAIQEVLELPREDPQRRNILELVGIWRINVATKIELDEDDQELMMELSPAYIKWREDTIQEGIRQGLQQGLQQGLEQGVQQGLEQGVQQGLEQGVQQERRLMIEALLRTRFGELDEALLGIIEALLKCPPDEFMPLCLNASREELLERFGDSGEAEES</sequence>
<dbReference type="EMBL" id="JAQOSO010000069">
    <property type="protein sequence ID" value="MDJ1174838.1"/>
    <property type="molecule type" value="Genomic_DNA"/>
</dbReference>
<evidence type="ECO:0008006" key="3">
    <source>
        <dbReference type="Google" id="ProtNLM"/>
    </source>
</evidence>
<gene>
    <name evidence="1" type="ORF">PMG25_12105</name>
</gene>
<dbReference type="InterPro" id="IPR000563">
    <property type="entry name" value="Flag_FliH"/>
</dbReference>
<accession>A0ABT7B6P8</accession>
<dbReference type="Proteomes" id="UP001235849">
    <property type="component" value="Unassembled WGS sequence"/>
</dbReference>
<dbReference type="RefSeq" id="WP_283767158.1">
    <property type="nucleotide sequence ID" value="NZ_JAQOSO010000069.1"/>
</dbReference>
<comment type="caution">
    <text evidence="1">The sequence shown here is derived from an EMBL/GenBank/DDBJ whole genome shotgun (WGS) entry which is preliminary data.</text>
</comment>
<organism evidence="1 2">
    <name type="scientific">Roseofilum capinflatum BLCC-M114</name>
    <dbReference type="NCBI Taxonomy" id="3022440"/>
    <lineage>
        <taxon>Bacteria</taxon>
        <taxon>Bacillati</taxon>
        <taxon>Cyanobacteriota</taxon>
        <taxon>Cyanophyceae</taxon>
        <taxon>Desertifilales</taxon>
        <taxon>Desertifilaceae</taxon>
        <taxon>Roseofilum</taxon>
        <taxon>Roseofilum capinflatum</taxon>
    </lineage>
</organism>
<keyword evidence="2" id="KW-1185">Reference proteome</keyword>
<name>A0ABT7B6P8_9CYAN</name>